<organism evidence="2 3">
    <name type="scientific">Halovivax cerinus</name>
    <dbReference type="NCBI Taxonomy" id="1487865"/>
    <lineage>
        <taxon>Archaea</taxon>
        <taxon>Methanobacteriati</taxon>
        <taxon>Methanobacteriota</taxon>
        <taxon>Stenosarchaea group</taxon>
        <taxon>Halobacteria</taxon>
        <taxon>Halobacteriales</taxon>
        <taxon>Natrialbaceae</taxon>
        <taxon>Halovivax</taxon>
    </lineage>
</organism>
<feature type="compositionally biased region" description="Polar residues" evidence="1">
    <location>
        <begin position="130"/>
        <end position="146"/>
    </location>
</feature>
<name>A0ABD5NJ07_9EURY</name>
<evidence type="ECO:0000313" key="3">
    <source>
        <dbReference type="Proteomes" id="UP001595846"/>
    </source>
</evidence>
<evidence type="ECO:0000256" key="1">
    <source>
        <dbReference type="SAM" id="MobiDB-lite"/>
    </source>
</evidence>
<dbReference type="InterPro" id="IPR035959">
    <property type="entry name" value="RutC-like_sf"/>
</dbReference>
<dbReference type="CDD" id="cd00448">
    <property type="entry name" value="YjgF_YER057c_UK114_family"/>
    <property type="match status" value="1"/>
</dbReference>
<sequence length="180" mass="18967">MRDDAGSVIHMQKTVIAPAQGHVEAGELDGPQCSLAVATHHPDCTRVEINGLVYPDGTARVQTRELLGLIEKILGDLDGSMADIVRLRWYVDDTVLDSATRGAIHEVRAEFFDYPQFPASCMIAVPSGESAATDSEPTGSASTGGNDPSGGEIELEATAIVPADGSWTVRTITGDETTDA</sequence>
<dbReference type="GeneID" id="73904815"/>
<gene>
    <name evidence="2" type="ORF">ACFOUR_01365</name>
</gene>
<dbReference type="RefSeq" id="WP_256532047.1">
    <property type="nucleotide sequence ID" value="NZ_CP101824.1"/>
</dbReference>
<dbReference type="Pfam" id="PF01042">
    <property type="entry name" value="Ribonuc_L-PSP"/>
    <property type="match status" value="1"/>
</dbReference>
<keyword evidence="3" id="KW-1185">Reference proteome</keyword>
<protein>
    <submittedName>
        <fullName evidence="2">RidA family protein</fullName>
        <ecNumber evidence="2">3.5.-.-</ecNumber>
    </submittedName>
</protein>
<proteinExistence type="predicted"/>
<dbReference type="Proteomes" id="UP001595846">
    <property type="component" value="Unassembled WGS sequence"/>
</dbReference>
<dbReference type="SUPFAM" id="SSF55298">
    <property type="entry name" value="YjgF-like"/>
    <property type="match status" value="1"/>
</dbReference>
<keyword evidence="2" id="KW-0378">Hydrolase</keyword>
<evidence type="ECO:0000313" key="2">
    <source>
        <dbReference type="EMBL" id="MFC3957022.1"/>
    </source>
</evidence>
<dbReference type="InterPro" id="IPR006175">
    <property type="entry name" value="YjgF/YER057c/UK114"/>
</dbReference>
<dbReference type="AlphaFoldDB" id="A0ABD5NJ07"/>
<comment type="caution">
    <text evidence="2">The sequence shown here is derived from an EMBL/GenBank/DDBJ whole genome shotgun (WGS) entry which is preliminary data.</text>
</comment>
<dbReference type="Gene3D" id="3.30.1330.40">
    <property type="entry name" value="RutC-like"/>
    <property type="match status" value="1"/>
</dbReference>
<dbReference type="EC" id="3.5.-.-" evidence="2"/>
<reference evidence="2 3" key="1">
    <citation type="journal article" date="2019" name="Int. J. Syst. Evol. Microbiol.">
        <title>The Global Catalogue of Microorganisms (GCM) 10K type strain sequencing project: providing services to taxonomists for standard genome sequencing and annotation.</title>
        <authorList>
            <consortium name="The Broad Institute Genomics Platform"/>
            <consortium name="The Broad Institute Genome Sequencing Center for Infectious Disease"/>
            <person name="Wu L."/>
            <person name="Ma J."/>
        </authorList>
    </citation>
    <scope>NUCLEOTIDE SEQUENCE [LARGE SCALE GENOMIC DNA]</scope>
    <source>
        <strain evidence="2 3">IBRC-M 10256</strain>
    </source>
</reference>
<dbReference type="EMBL" id="JBHSAQ010000001">
    <property type="protein sequence ID" value="MFC3957022.1"/>
    <property type="molecule type" value="Genomic_DNA"/>
</dbReference>
<feature type="region of interest" description="Disordered" evidence="1">
    <location>
        <begin position="128"/>
        <end position="152"/>
    </location>
</feature>
<accession>A0ABD5NJ07</accession>
<dbReference type="GO" id="GO:0016787">
    <property type="term" value="F:hydrolase activity"/>
    <property type="evidence" value="ECO:0007669"/>
    <property type="project" value="UniProtKB-KW"/>
</dbReference>